<organism evidence="1 2">
    <name type="scientific">Synechococcus phage S-N03</name>
    <dbReference type="NCBI Taxonomy" id="2718943"/>
    <lineage>
        <taxon>Viruses</taxon>
        <taxon>Duplodnaviria</taxon>
        <taxon>Heunggongvirae</taxon>
        <taxon>Uroviricota</taxon>
        <taxon>Caudoviricetes</taxon>
        <taxon>Pantevenvirales</taxon>
        <taxon>Kyanoviridae</taxon>
        <taxon>Huanghaivirus</taxon>
        <taxon>Huanghaivirus snothree</taxon>
    </lineage>
</organism>
<evidence type="ECO:0000313" key="2">
    <source>
        <dbReference type="Proteomes" id="UP000502617"/>
    </source>
</evidence>
<protein>
    <submittedName>
        <fullName evidence="1">Uncharacterized protein</fullName>
    </submittedName>
</protein>
<accession>A0A6G8R5L9</accession>
<name>A0A6G8R5L9_9CAUD</name>
<evidence type="ECO:0000313" key="1">
    <source>
        <dbReference type="EMBL" id="QIN96695.1"/>
    </source>
</evidence>
<dbReference type="Proteomes" id="UP000502617">
    <property type="component" value="Segment"/>
</dbReference>
<dbReference type="KEGG" id="vg:77945229"/>
<dbReference type="GeneID" id="77945229"/>
<dbReference type="EMBL" id="MT162466">
    <property type="protein sequence ID" value="QIN96695.1"/>
    <property type="molecule type" value="Genomic_DNA"/>
</dbReference>
<proteinExistence type="predicted"/>
<dbReference type="RefSeq" id="YP_010669075.1">
    <property type="nucleotide sequence ID" value="NC_070959.1"/>
</dbReference>
<sequence length="98" mass="11173">MTKLTEHEQWMLDKGIGCTAEQFLRFAEQAGLNGPYVNELRGQYLRTGIVTWDVTEAHKVNDDLAMDGFRVMGNPSPSEPIQYGVWNEALENYFRGAF</sequence>
<reference evidence="1 2" key="1">
    <citation type="submission" date="2020-03" db="EMBL/GenBank/DDBJ databases">
        <title>The Isolation and Genome Sequence of a Novel Cyanophage S-N03 from the Huanghai Sea, China.</title>
        <authorList>
            <person name="Jiang T."/>
        </authorList>
    </citation>
    <scope>NUCLEOTIDE SEQUENCE [LARGE SCALE GENOMIC DNA]</scope>
</reference>
<keyword evidence="2" id="KW-1185">Reference proteome</keyword>